<sequence length="491" mass="54521">MRILLTSASAPAALALARILSASGHTVFGADLEAAWGTAPARYSRAYAQFFRVRYGDSILDVVEKIGGMELIIPFGDTAPSATDVGKLKEKGIKLAWHDAFDIAAVFQDFVQARVLTYPTDSDNPLKEDDMDNISTVVTLPLSFSAPSHPQLGAILAHFPDTEFALEISPYDDDGDTLVDLSCENGVYVPVERKTIRLCYNTIDQKTIREVENLPISEMRPYRITELLSGGGAYEAHALINGGAVQTFVVTTNEGGLEEGEFTIVPPTEPLVDILHSFLARFADEWQVYAGQRELDMDPFIEAPKAIVSHISLRFNVKEEVIEGHLVKRITALDMHNLPHTSLMLLAAIPGARDQLVRAYTAPTENALLPVLTPDDIPLPRGVYALPTVLTEVRHSLRGFSPFRWQSWMRVAQLGMMLLVWGLGFKEEMWCAQDPGPALVEWVVRRPVVSLVGLRGVKWVWEVYRGLSGRMRGLMRRLLGWAKLGEKFKKL</sequence>
<gene>
    <name evidence="2" type="ORF">K505DRAFT_338109</name>
</gene>
<keyword evidence="1" id="KW-0732">Signal</keyword>
<protein>
    <recommendedName>
        <fullName evidence="4">ATP-grasp domain-containing protein</fullName>
    </recommendedName>
</protein>
<evidence type="ECO:0000256" key="1">
    <source>
        <dbReference type="SAM" id="SignalP"/>
    </source>
</evidence>
<feature type="chain" id="PRO_5025503182" description="ATP-grasp domain-containing protein" evidence="1">
    <location>
        <begin position="25"/>
        <end position="491"/>
    </location>
</feature>
<dbReference type="OrthoDB" id="3745855at2759"/>
<dbReference type="EMBL" id="MU001942">
    <property type="protein sequence ID" value="KAF2793102.1"/>
    <property type="molecule type" value="Genomic_DNA"/>
</dbReference>
<dbReference type="Proteomes" id="UP000799757">
    <property type="component" value="Unassembled WGS sequence"/>
</dbReference>
<proteinExistence type="predicted"/>
<accession>A0A6A6X9L7</accession>
<feature type="signal peptide" evidence="1">
    <location>
        <begin position="1"/>
        <end position="24"/>
    </location>
</feature>
<keyword evidence="3" id="KW-1185">Reference proteome</keyword>
<reference evidence="2" key="1">
    <citation type="journal article" date="2020" name="Stud. Mycol.">
        <title>101 Dothideomycetes genomes: a test case for predicting lifestyles and emergence of pathogens.</title>
        <authorList>
            <person name="Haridas S."/>
            <person name="Albert R."/>
            <person name="Binder M."/>
            <person name="Bloem J."/>
            <person name="Labutti K."/>
            <person name="Salamov A."/>
            <person name="Andreopoulos B."/>
            <person name="Baker S."/>
            <person name="Barry K."/>
            <person name="Bills G."/>
            <person name="Bluhm B."/>
            <person name="Cannon C."/>
            <person name="Castanera R."/>
            <person name="Culley D."/>
            <person name="Daum C."/>
            <person name="Ezra D."/>
            <person name="Gonzalez J."/>
            <person name="Henrissat B."/>
            <person name="Kuo A."/>
            <person name="Liang C."/>
            <person name="Lipzen A."/>
            <person name="Lutzoni F."/>
            <person name="Magnuson J."/>
            <person name="Mondo S."/>
            <person name="Nolan M."/>
            <person name="Ohm R."/>
            <person name="Pangilinan J."/>
            <person name="Park H.-J."/>
            <person name="Ramirez L."/>
            <person name="Alfaro M."/>
            <person name="Sun H."/>
            <person name="Tritt A."/>
            <person name="Yoshinaga Y."/>
            <person name="Zwiers L.-H."/>
            <person name="Turgeon B."/>
            <person name="Goodwin S."/>
            <person name="Spatafora J."/>
            <person name="Crous P."/>
            <person name="Grigoriev I."/>
        </authorList>
    </citation>
    <scope>NUCLEOTIDE SEQUENCE</scope>
    <source>
        <strain evidence="2">CBS 109.77</strain>
    </source>
</reference>
<evidence type="ECO:0000313" key="3">
    <source>
        <dbReference type="Proteomes" id="UP000799757"/>
    </source>
</evidence>
<dbReference type="AlphaFoldDB" id="A0A6A6X9L7"/>
<evidence type="ECO:0000313" key="2">
    <source>
        <dbReference type="EMBL" id="KAF2793102.1"/>
    </source>
</evidence>
<organism evidence="2 3">
    <name type="scientific">Melanomma pulvis-pyrius CBS 109.77</name>
    <dbReference type="NCBI Taxonomy" id="1314802"/>
    <lineage>
        <taxon>Eukaryota</taxon>
        <taxon>Fungi</taxon>
        <taxon>Dikarya</taxon>
        <taxon>Ascomycota</taxon>
        <taxon>Pezizomycotina</taxon>
        <taxon>Dothideomycetes</taxon>
        <taxon>Pleosporomycetidae</taxon>
        <taxon>Pleosporales</taxon>
        <taxon>Melanommataceae</taxon>
        <taxon>Melanomma</taxon>
    </lineage>
</organism>
<name>A0A6A6X9L7_9PLEO</name>
<evidence type="ECO:0008006" key="4">
    <source>
        <dbReference type="Google" id="ProtNLM"/>
    </source>
</evidence>